<feature type="transmembrane region" description="Helical" evidence="1">
    <location>
        <begin position="31"/>
        <end position="50"/>
    </location>
</feature>
<evidence type="ECO:0000313" key="2">
    <source>
        <dbReference type="EMBL" id="MFE8696570.1"/>
    </source>
</evidence>
<dbReference type="RefSeq" id="WP_389218787.1">
    <property type="nucleotide sequence ID" value="NZ_JBIACJ010000004.1"/>
</dbReference>
<comment type="caution">
    <text evidence="2">The sequence shown here is derived from an EMBL/GenBank/DDBJ whole genome shotgun (WGS) entry which is preliminary data.</text>
</comment>
<gene>
    <name evidence="2" type="ORF">ACFYKT_09500</name>
</gene>
<feature type="transmembrane region" description="Helical" evidence="1">
    <location>
        <begin position="7"/>
        <end position="25"/>
    </location>
</feature>
<keyword evidence="3" id="KW-1185">Reference proteome</keyword>
<protein>
    <recommendedName>
        <fullName evidence="4">DUF3953 domain-containing protein</fullName>
    </recommendedName>
</protein>
<evidence type="ECO:0000313" key="3">
    <source>
        <dbReference type="Proteomes" id="UP001601058"/>
    </source>
</evidence>
<feature type="transmembrane region" description="Helical" evidence="1">
    <location>
        <begin position="59"/>
        <end position="79"/>
    </location>
</feature>
<dbReference type="Proteomes" id="UP001601058">
    <property type="component" value="Unassembled WGS sequence"/>
</dbReference>
<proteinExistence type="predicted"/>
<dbReference type="EMBL" id="JBIACJ010000004">
    <property type="protein sequence ID" value="MFE8696570.1"/>
    <property type="molecule type" value="Genomic_DNA"/>
</dbReference>
<keyword evidence="1" id="KW-0472">Membrane</keyword>
<name>A0ABW6K0R0_9BACI</name>
<keyword evidence="1" id="KW-1133">Transmembrane helix</keyword>
<evidence type="ECO:0008006" key="4">
    <source>
        <dbReference type="Google" id="ProtNLM"/>
    </source>
</evidence>
<organism evidence="2 3">
    <name type="scientific">Cytobacillus mangrovibacter</name>
    <dbReference type="NCBI Taxonomy" id="3299024"/>
    <lineage>
        <taxon>Bacteria</taxon>
        <taxon>Bacillati</taxon>
        <taxon>Bacillota</taxon>
        <taxon>Bacilli</taxon>
        <taxon>Bacillales</taxon>
        <taxon>Bacillaceae</taxon>
        <taxon>Cytobacillus</taxon>
    </lineage>
</organism>
<reference evidence="2 3" key="1">
    <citation type="submission" date="2024-08" db="EMBL/GenBank/DDBJ databases">
        <title>Two novel Cytobacillus novel species.</title>
        <authorList>
            <person name="Liu G."/>
        </authorList>
    </citation>
    <scope>NUCLEOTIDE SEQUENCE [LARGE SCALE GENOMIC DNA]</scope>
    <source>
        <strain evidence="2 3">FJAT-53684</strain>
    </source>
</reference>
<sequence>MLNQTPIWLRVFVVILLILSTYFLINGNSKLMFVTSQLLLFTASVTKVYFGSKTKDKNYNFYLVMTVIFGLSFITGIFFL</sequence>
<keyword evidence="1" id="KW-0812">Transmembrane</keyword>
<evidence type="ECO:0000256" key="1">
    <source>
        <dbReference type="SAM" id="Phobius"/>
    </source>
</evidence>
<accession>A0ABW6K0R0</accession>